<dbReference type="InterPro" id="IPR001296">
    <property type="entry name" value="Glyco_trans_1"/>
</dbReference>
<dbReference type="PANTHER" id="PTHR45947:SF3">
    <property type="entry name" value="SULFOQUINOVOSYL TRANSFERASE SQD2"/>
    <property type="match status" value="1"/>
</dbReference>
<evidence type="ECO:0000259" key="3">
    <source>
        <dbReference type="Pfam" id="PF00534"/>
    </source>
</evidence>
<evidence type="ECO:0000256" key="1">
    <source>
        <dbReference type="ARBA" id="ARBA00021292"/>
    </source>
</evidence>
<evidence type="ECO:0000256" key="2">
    <source>
        <dbReference type="ARBA" id="ARBA00022679"/>
    </source>
</evidence>
<keyword evidence="2" id="KW-0808">Transferase</keyword>
<name>A0A934W2R0_9MICO</name>
<dbReference type="EMBL" id="JAEPES010000001">
    <property type="protein sequence ID" value="MBK4346444.1"/>
    <property type="molecule type" value="Genomic_DNA"/>
</dbReference>
<dbReference type="PANTHER" id="PTHR45947">
    <property type="entry name" value="SULFOQUINOVOSYL TRANSFERASE SQD2"/>
    <property type="match status" value="1"/>
</dbReference>
<comment type="caution">
    <text evidence="4">The sequence shown here is derived from an EMBL/GenBank/DDBJ whole genome shotgun (WGS) entry which is preliminary data.</text>
</comment>
<dbReference type="Gene3D" id="3.40.50.2000">
    <property type="entry name" value="Glycogen Phosphorylase B"/>
    <property type="match status" value="2"/>
</dbReference>
<proteinExistence type="predicted"/>
<evidence type="ECO:0000313" key="5">
    <source>
        <dbReference type="EMBL" id="MBK4348928.1"/>
    </source>
</evidence>
<dbReference type="EMBL" id="JAEPES010000005">
    <property type="protein sequence ID" value="MBK4348928.1"/>
    <property type="molecule type" value="Genomic_DNA"/>
</dbReference>
<dbReference type="AlphaFoldDB" id="A0A934W2R0"/>
<dbReference type="Pfam" id="PF00534">
    <property type="entry name" value="Glycos_transf_1"/>
    <property type="match status" value="1"/>
</dbReference>
<protein>
    <recommendedName>
        <fullName evidence="1">D-inositol 3-phosphate glycosyltransferase</fullName>
    </recommendedName>
</protein>
<feature type="domain" description="Glycosyl transferase family 1" evidence="3">
    <location>
        <begin position="210"/>
        <end position="350"/>
    </location>
</feature>
<dbReference type="GO" id="GO:0016757">
    <property type="term" value="F:glycosyltransferase activity"/>
    <property type="evidence" value="ECO:0007669"/>
    <property type="project" value="InterPro"/>
</dbReference>
<reference evidence="4" key="1">
    <citation type="submission" date="2021-01" db="EMBL/GenBank/DDBJ databases">
        <title>Lacisediminihabitans sp. nov. strain G11-30, isolated from Antarctic Soil.</title>
        <authorList>
            <person name="Li J."/>
        </authorList>
    </citation>
    <scope>NUCLEOTIDE SEQUENCE</scope>
    <source>
        <strain evidence="4">G11-30</strain>
    </source>
</reference>
<organism evidence="4 6">
    <name type="scientific">Lacisediminihabitans changchengi</name>
    <dbReference type="NCBI Taxonomy" id="2787634"/>
    <lineage>
        <taxon>Bacteria</taxon>
        <taxon>Bacillati</taxon>
        <taxon>Actinomycetota</taxon>
        <taxon>Actinomycetes</taxon>
        <taxon>Micrococcales</taxon>
        <taxon>Microbacteriaceae</taxon>
        <taxon>Lacisediminihabitans</taxon>
    </lineage>
</organism>
<sequence>MVGLIAHEWIEARGGSENVLEAIAALYPDADLVTPWSNAPHRFPDRNVRELWLADSPLRGRKAASVPFLTAAWRSAIPSNKEYDWVLASSHLFSHHIRPRGLNADAPKLIYAYTPARYIWNREMDERGNGLIAKAGSVVLRPLDRKRAQEATAVAGISNFVRDRISFNWHRDATVIYPPVETTALQSVADWRTHLGGDELAILDSLPADFVLGASRFIPYKRLDLVIASGEEVGMPVVLAGGGPERPRLVAQGAEASVPVTFVDDPSSALLYAIYQRASVFVFPPLEDFGIMPVEAMALGTPVVANAIGGSAETVDAGVSGVHFEALVKEDVGRAIGQALALDPDDCRRWSGKFSREAFDASFTEWMNNSL</sequence>
<gene>
    <name evidence="4" type="ORF">IV501_02245</name>
    <name evidence="5" type="ORF">IV501_14910</name>
</gene>
<dbReference type="RefSeq" id="WP_200554775.1">
    <property type="nucleotide sequence ID" value="NZ_JAEPES010000001.1"/>
</dbReference>
<evidence type="ECO:0000313" key="6">
    <source>
        <dbReference type="Proteomes" id="UP000636458"/>
    </source>
</evidence>
<evidence type="ECO:0000313" key="4">
    <source>
        <dbReference type="EMBL" id="MBK4346444.1"/>
    </source>
</evidence>
<dbReference type="Proteomes" id="UP000636458">
    <property type="component" value="Unassembled WGS sequence"/>
</dbReference>
<accession>A0A934W2R0</accession>
<dbReference type="InterPro" id="IPR050194">
    <property type="entry name" value="Glycosyltransferase_grp1"/>
</dbReference>
<dbReference type="SUPFAM" id="SSF53756">
    <property type="entry name" value="UDP-Glycosyltransferase/glycogen phosphorylase"/>
    <property type="match status" value="1"/>
</dbReference>
<keyword evidence="6" id="KW-1185">Reference proteome</keyword>